<evidence type="ECO:0000313" key="1">
    <source>
        <dbReference type="EMBL" id="MPN40648.1"/>
    </source>
</evidence>
<protein>
    <submittedName>
        <fullName evidence="1">Uncharacterized protein</fullName>
    </submittedName>
</protein>
<accession>A0A645HNQ2</accession>
<comment type="caution">
    <text evidence="1">The sequence shown here is derived from an EMBL/GenBank/DDBJ whole genome shotgun (WGS) entry which is preliminary data.</text>
</comment>
<dbReference type="AlphaFoldDB" id="A0A645HNQ2"/>
<dbReference type="EMBL" id="VSSQ01097200">
    <property type="protein sequence ID" value="MPN40648.1"/>
    <property type="molecule type" value="Genomic_DNA"/>
</dbReference>
<reference evidence="1" key="1">
    <citation type="submission" date="2019-08" db="EMBL/GenBank/DDBJ databases">
        <authorList>
            <person name="Kucharzyk K."/>
            <person name="Murdoch R.W."/>
            <person name="Higgins S."/>
            <person name="Loffler F."/>
        </authorList>
    </citation>
    <scope>NUCLEOTIDE SEQUENCE</scope>
</reference>
<sequence>MILSSPFVDTKVTINTHRIPRIPKVCVDESPNNDHVDVVSVPKIAFENTTQIPEPTFTIQIMYEAYHINVPTKAYLGPTDFSIHE</sequence>
<name>A0A645HNQ2_9ZZZZ</name>
<proteinExistence type="predicted"/>
<organism evidence="1">
    <name type="scientific">bioreactor metagenome</name>
    <dbReference type="NCBI Taxonomy" id="1076179"/>
    <lineage>
        <taxon>unclassified sequences</taxon>
        <taxon>metagenomes</taxon>
        <taxon>ecological metagenomes</taxon>
    </lineage>
</organism>
<gene>
    <name evidence="1" type="ORF">SDC9_188186</name>
</gene>